<gene>
    <name evidence="1" type="ORF">HMPREF3192_01256</name>
</gene>
<reference evidence="2" key="1">
    <citation type="submission" date="2016-01" db="EMBL/GenBank/DDBJ databases">
        <authorList>
            <person name="Mitreva M."/>
            <person name="Pepin K.H."/>
            <person name="Mihindukulasuriya K.A."/>
            <person name="Fulton R."/>
            <person name="Fronick C."/>
            <person name="O'Laughlin M."/>
            <person name="Miner T."/>
            <person name="Herter B."/>
            <person name="Rosa B.A."/>
            <person name="Cordes M."/>
            <person name="Tomlinson C."/>
            <person name="Wollam A."/>
            <person name="Palsikar V.B."/>
            <person name="Mardis E.R."/>
            <person name="Wilson R.K."/>
        </authorList>
    </citation>
    <scope>NUCLEOTIDE SEQUENCE [LARGE SCALE GENOMIC DNA]</scope>
    <source>
        <strain evidence="2">DNF00019</strain>
    </source>
</reference>
<protein>
    <submittedName>
        <fullName evidence="1">Uncharacterized protein</fullName>
    </submittedName>
</protein>
<sequence>MDPLVRGPTSASIFSPAREYSTQKVRIYCIIKRQIVVLFATIYRDTVKLL</sequence>
<dbReference type="Proteomes" id="UP000070675">
    <property type="component" value="Unassembled WGS sequence"/>
</dbReference>
<organism evidence="1 2">
    <name type="scientific">Atopobium deltae</name>
    <dbReference type="NCBI Taxonomy" id="1393034"/>
    <lineage>
        <taxon>Bacteria</taxon>
        <taxon>Bacillati</taxon>
        <taxon>Actinomycetota</taxon>
        <taxon>Coriobacteriia</taxon>
        <taxon>Coriobacteriales</taxon>
        <taxon>Atopobiaceae</taxon>
        <taxon>Atopobium</taxon>
    </lineage>
</organism>
<keyword evidence="2" id="KW-1185">Reference proteome</keyword>
<name>A0A133XQD8_9ACTN</name>
<evidence type="ECO:0000313" key="1">
    <source>
        <dbReference type="EMBL" id="KXB33150.1"/>
    </source>
</evidence>
<comment type="caution">
    <text evidence="1">The sequence shown here is derived from an EMBL/GenBank/DDBJ whole genome shotgun (WGS) entry which is preliminary data.</text>
</comment>
<dbReference type="PATRIC" id="fig|1393034.3.peg.1224"/>
<proteinExistence type="predicted"/>
<dbReference type="AlphaFoldDB" id="A0A133XQD8"/>
<dbReference type="STRING" id="1393034.HMPREF3192_01256"/>
<accession>A0A133XQD8</accession>
<evidence type="ECO:0000313" key="2">
    <source>
        <dbReference type="Proteomes" id="UP000070675"/>
    </source>
</evidence>
<dbReference type="EMBL" id="LSCR01000041">
    <property type="protein sequence ID" value="KXB33150.1"/>
    <property type="molecule type" value="Genomic_DNA"/>
</dbReference>